<dbReference type="AlphaFoldDB" id="A0A842HDV6"/>
<evidence type="ECO:0000256" key="2">
    <source>
        <dbReference type="SAM" id="SignalP"/>
    </source>
</evidence>
<proteinExistence type="predicted"/>
<dbReference type="PROSITE" id="PS51257">
    <property type="entry name" value="PROKAR_LIPOPROTEIN"/>
    <property type="match status" value="1"/>
</dbReference>
<evidence type="ECO:0000313" key="4">
    <source>
        <dbReference type="Proteomes" id="UP000546464"/>
    </source>
</evidence>
<dbReference type="InterPro" id="IPR030895">
    <property type="entry name" value="T5SS_PEPC_rpt"/>
</dbReference>
<protein>
    <recommendedName>
        <fullName evidence="5">PEP-CTERM protein-sorting domain-containing protein</fullName>
    </recommendedName>
</protein>
<keyword evidence="4" id="KW-1185">Reference proteome</keyword>
<organism evidence="3 4">
    <name type="scientific">Ruficoccus amylovorans</name>
    <dbReference type="NCBI Taxonomy" id="1804625"/>
    <lineage>
        <taxon>Bacteria</taxon>
        <taxon>Pseudomonadati</taxon>
        <taxon>Verrucomicrobiota</taxon>
        <taxon>Opitutia</taxon>
        <taxon>Puniceicoccales</taxon>
        <taxon>Cerasicoccaceae</taxon>
        <taxon>Ruficoccus</taxon>
    </lineage>
</organism>
<dbReference type="NCBIfam" id="TIGR04393">
    <property type="entry name" value="rpt_T5SS_PEPC"/>
    <property type="match status" value="13"/>
</dbReference>
<reference evidence="3 4" key="1">
    <citation type="submission" date="2020-07" db="EMBL/GenBank/DDBJ databases">
        <authorList>
            <person name="Feng X."/>
        </authorList>
    </citation>
    <scope>NUCLEOTIDE SEQUENCE [LARGE SCALE GENOMIC DNA]</scope>
    <source>
        <strain evidence="3 4">JCM31066</strain>
    </source>
</reference>
<comment type="caution">
    <text evidence="3">The sequence shown here is derived from an EMBL/GenBank/DDBJ whole genome shotgun (WGS) entry which is preliminary data.</text>
</comment>
<evidence type="ECO:0000256" key="1">
    <source>
        <dbReference type="SAM" id="Phobius"/>
    </source>
</evidence>
<sequence>MNARFDACAKWAMAPLFSMLLACPSGYASFTASGHIIPNNIDWTQSTVSVSSNLYVAYSANGSLIVDGGSILSNTYGYIGFNPGATGEVTVTGSGSTWTNNGNLYVGNSGNGKLTIAAGASVSDSTVYIGNGAVSSGEVTVTGDGSTWTNSNYLYVGYIGDGTLTIEDGADVSSAYGYIGYFSGSSGDVTVTGAGSTWTNVNSLAVGHSGDGTLTIAEGASVSNTYGYIGYASGSSGGVTVTGEDSTWTNSSKLYVGNSGSGTLSIEDGASVSNTDGYIGYALSSISDVTVTGVGSTWTNAGVLNVGYSGSGTLSIAAGASVSNTYGYIGYTSGSSGVVTVTGVGSTWTNSSRLYVGSTGSGTLSIEDGASVSNTDGYIGYASGSSGVVTVTGEDSIWTNANNLYVGSTGSGTLTIEAGASVSSGASYLGYYASGSGEATVTGAGSTWTNSGVLHVGYSGPSTLTIADGASVSNTNGYIAYGTTASISEATVTGAGSTWTNSGTLYVGHNGSGTLAIADGASVGVTGTTYVSYNTGSTGSIAFNGGSLSTSGFYADASELSGTGTISANGLVGSGFDSFVFDNSSVASINKVDGEDTLTITVTADGIKTANIGTGIDVINGAQVTFARGYLGYASGDSTAATVSGNGSALTTSSELYVGYNGASTLTIADGGSVSNTTATSGYIGYATGASGEVTVTGEGSTWTNSGTLYVGYNGSGTLAIADGASVGVAGTTYVSYNTASTGSIAFDGGSLSTKGFYANASELSGTGTISANGLIGSGFDSFVFDNSSVASINKVDGEDTLTVTVTADGTNTADIGTSFDVINGAQVFFAGAYLGYASGDSAVATVSGIGSGLTTSSTLYVGNFGTGTLTVSEGASVSSQSIRIGNGIGTTSEVTVSGNGSALTTSSTLYVGSSGTGTLTIADHAKVTTGSALRVYNSSSALNLGLSGSNDTLLKIGSESVPSAGLVNNGTVNAFAIGSMAAGVYTPIEIGSSATYSGTGSYRAFGGTWVVSSSSYTLTINELTASSYGAYSGPLAGLRLAYGNGDLIVALASDSAGTDFSVTEITDTELENLVAAYSLSSTDADIDDALLCFNVSGYLDDYVLLYRASSSVEWGEYDYTTASSFYSEQDGYLSLVASEDTESGLGGFGDYALIASQVPEPAQLAAILGLLALLVAYRRRLRAKR</sequence>
<keyword evidence="1" id="KW-0812">Transmembrane</keyword>
<gene>
    <name evidence="3" type="ORF">H5P28_06240</name>
</gene>
<dbReference type="EMBL" id="JACHVB010000016">
    <property type="protein sequence ID" value="MBC2593856.1"/>
    <property type="molecule type" value="Genomic_DNA"/>
</dbReference>
<keyword evidence="1" id="KW-1133">Transmembrane helix</keyword>
<dbReference type="Proteomes" id="UP000546464">
    <property type="component" value="Unassembled WGS sequence"/>
</dbReference>
<feature type="chain" id="PRO_5032436217" description="PEP-CTERM protein-sorting domain-containing protein" evidence="2">
    <location>
        <begin position="28"/>
        <end position="1186"/>
    </location>
</feature>
<dbReference type="RefSeq" id="WP_185674856.1">
    <property type="nucleotide sequence ID" value="NZ_JACHVB010000016.1"/>
</dbReference>
<name>A0A842HDV6_9BACT</name>
<accession>A0A842HDV6</accession>
<evidence type="ECO:0000313" key="3">
    <source>
        <dbReference type="EMBL" id="MBC2593856.1"/>
    </source>
</evidence>
<feature type="transmembrane region" description="Helical" evidence="1">
    <location>
        <begin position="1162"/>
        <end position="1178"/>
    </location>
</feature>
<keyword evidence="1" id="KW-0472">Membrane</keyword>
<keyword evidence="2" id="KW-0732">Signal</keyword>
<evidence type="ECO:0008006" key="5">
    <source>
        <dbReference type="Google" id="ProtNLM"/>
    </source>
</evidence>
<feature type="signal peptide" evidence="2">
    <location>
        <begin position="1"/>
        <end position="27"/>
    </location>
</feature>